<proteinExistence type="predicted"/>
<dbReference type="InterPro" id="IPR002902">
    <property type="entry name" value="GNK2"/>
</dbReference>
<feature type="domain" description="Gnk2-homologous" evidence="4">
    <location>
        <begin position="30"/>
        <end position="137"/>
    </location>
</feature>
<evidence type="ECO:0000313" key="5">
    <source>
        <dbReference type="EMBL" id="CAL1380052.1"/>
    </source>
</evidence>
<keyword evidence="1 3" id="KW-0732">Signal</keyword>
<evidence type="ECO:0000313" key="6">
    <source>
        <dbReference type="Proteomes" id="UP001497516"/>
    </source>
</evidence>
<evidence type="ECO:0000256" key="2">
    <source>
        <dbReference type="ARBA" id="ARBA00022737"/>
    </source>
</evidence>
<evidence type="ECO:0000259" key="4">
    <source>
        <dbReference type="PROSITE" id="PS51473"/>
    </source>
</evidence>
<feature type="signal peptide" evidence="3">
    <location>
        <begin position="1"/>
        <end position="28"/>
    </location>
</feature>
<evidence type="ECO:0000256" key="1">
    <source>
        <dbReference type="ARBA" id="ARBA00022729"/>
    </source>
</evidence>
<dbReference type="EMBL" id="OZ034817">
    <property type="protein sequence ID" value="CAL1380052.1"/>
    <property type="molecule type" value="Genomic_DNA"/>
</dbReference>
<feature type="chain" id="PRO_5043393601" description="Gnk2-homologous domain-containing protein" evidence="3">
    <location>
        <begin position="29"/>
        <end position="142"/>
    </location>
</feature>
<dbReference type="AlphaFoldDB" id="A0AAV2E2M5"/>
<evidence type="ECO:0000256" key="3">
    <source>
        <dbReference type="SAM" id="SignalP"/>
    </source>
</evidence>
<keyword evidence="6" id="KW-1185">Reference proteome</keyword>
<sequence>MANSSTPFFLPLLFILITTTKILENVRGDPDLTFISALCGSEYDATSFRKGQATRLTDGDVKFANPRSPFCSVTADDDGTFPMYGRATCSDSISPEDCTACIAYCKDQLVNYNICSDLYGAQINVASCSLRYETYAMDECTA</sequence>
<reference evidence="5 6" key="1">
    <citation type="submission" date="2024-04" db="EMBL/GenBank/DDBJ databases">
        <authorList>
            <person name="Fracassetti M."/>
        </authorList>
    </citation>
    <scope>NUCLEOTIDE SEQUENCE [LARGE SCALE GENOMIC DNA]</scope>
</reference>
<dbReference type="PROSITE" id="PS51473">
    <property type="entry name" value="GNK2"/>
    <property type="match status" value="1"/>
</dbReference>
<gene>
    <name evidence="5" type="ORF">LTRI10_LOCUS21524</name>
</gene>
<organism evidence="5 6">
    <name type="scientific">Linum trigynum</name>
    <dbReference type="NCBI Taxonomy" id="586398"/>
    <lineage>
        <taxon>Eukaryota</taxon>
        <taxon>Viridiplantae</taxon>
        <taxon>Streptophyta</taxon>
        <taxon>Embryophyta</taxon>
        <taxon>Tracheophyta</taxon>
        <taxon>Spermatophyta</taxon>
        <taxon>Magnoliopsida</taxon>
        <taxon>eudicotyledons</taxon>
        <taxon>Gunneridae</taxon>
        <taxon>Pentapetalae</taxon>
        <taxon>rosids</taxon>
        <taxon>fabids</taxon>
        <taxon>Malpighiales</taxon>
        <taxon>Linaceae</taxon>
        <taxon>Linum</taxon>
    </lineage>
</organism>
<dbReference type="Proteomes" id="UP001497516">
    <property type="component" value="Chromosome 4"/>
</dbReference>
<keyword evidence="2" id="KW-0677">Repeat</keyword>
<name>A0AAV2E2M5_9ROSI</name>
<accession>A0AAV2E2M5</accession>
<dbReference type="Gene3D" id="3.30.430.20">
    <property type="entry name" value="Gnk2 domain, C-X8-C-X2-C motif"/>
    <property type="match status" value="1"/>
</dbReference>
<dbReference type="InterPro" id="IPR038408">
    <property type="entry name" value="GNK2_sf"/>
</dbReference>
<dbReference type="Pfam" id="PF01657">
    <property type="entry name" value="Stress-antifung"/>
    <property type="match status" value="1"/>
</dbReference>
<protein>
    <recommendedName>
        <fullName evidence="4">Gnk2-homologous domain-containing protein</fullName>
    </recommendedName>
</protein>